<dbReference type="RefSeq" id="WP_138197654.1">
    <property type="nucleotide sequence ID" value="NZ_VCIW01000026.1"/>
</dbReference>
<accession>A0A5R9G1T9</accession>
<evidence type="ECO:0000313" key="2">
    <source>
        <dbReference type="Proteomes" id="UP000309676"/>
    </source>
</evidence>
<evidence type="ECO:0000313" key="1">
    <source>
        <dbReference type="EMBL" id="TLS48979.1"/>
    </source>
</evidence>
<sequence length="64" mass="7378">MEGTIRLLQQLSDVPIERWTEAELRRAHDMLSDASPWLNSQGVSLHHQVIDELKGRERSPTLET</sequence>
<name>A0A5R9G1T9_9BACL</name>
<comment type="caution">
    <text evidence="1">The sequence shown here is derived from an EMBL/GenBank/DDBJ whole genome shotgun (WGS) entry which is preliminary data.</text>
</comment>
<protein>
    <submittedName>
        <fullName evidence="1">Uncharacterized protein</fullName>
    </submittedName>
</protein>
<dbReference type="AlphaFoldDB" id="A0A5R9G1T9"/>
<keyword evidence="2" id="KW-1185">Reference proteome</keyword>
<gene>
    <name evidence="1" type="ORF">FE782_27970</name>
</gene>
<dbReference type="EMBL" id="VCIW01000026">
    <property type="protein sequence ID" value="TLS48979.1"/>
    <property type="molecule type" value="Genomic_DNA"/>
</dbReference>
<dbReference type="Proteomes" id="UP000309676">
    <property type="component" value="Unassembled WGS sequence"/>
</dbReference>
<proteinExistence type="predicted"/>
<organism evidence="1 2">
    <name type="scientific">Paenibacillus antri</name>
    <dbReference type="NCBI Taxonomy" id="2582848"/>
    <lineage>
        <taxon>Bacteria</taxon>
        <taxon>Bacillati</taxon>
        <taxon>Bacillota</taxon>
        <taxon>Bacilli</taxon>
        <taxon>Bacillales</taxon>
        <taxon>Paenibacillaceae</taxon>
        <taxon>Paenibacillus</taxon>
    </lineage>
</organism>
<reference evidence="1 2" key="1">
    <citation type="submission" date="2019-05" db="EMBL/GenBank/DDBJ databases">
        <authorList>
            <person name="Narsing Rao M.P."/>
            <person name="Li W.J."/>
        </authorList>
    </citation>
    <scope>NUCLEOTIDE SEQUENCE [LARGE SCALE GENOMIC DNA]</scope>
    <source>
        <strain evidence="1 2">SYSU_K30003</strain>
    </source>
</reference>
<dbReference type="OrthoDB" id="2691543at2"/>